<dbReference type="InterPro" id="IPR007621">
    <property type="entry name" value="TPM_dom"/>
</dbReference>
<dbReference type="OrthoDB" id="5683663at2"/>
<keyword evidence="3" id="KW-1185">Reference proteome</keyword>
<proteinExistence type="predicted"/>
<dbReference type="PANTHER" id="PTHR30373">
    <property type="entry name" value="UPF0603 PROTEIN YGCG"/>
    <property type="match status" value="1"/>
</dbReference>
<dbReference type="PANTHER" id="PTHR30373:SF8">
    <property type="entry name" value="BLL7265 PROTEIN"/>
    <property type="match status" value="1"/>
</dbReference>
<evidence type="ECO:0000313" key="3">
    <source>
        <dbReference type="Proteomes" id="UP000269265"/>
    </source>
</evidence>
<name>A0A3R8T3U6_9BURK</name>
<protein>
    <submittedName>
        <fullName evidence="2">TPM domain-containing protein</fullName>
    </submittedName>
</protein>
<sequence length="173" mass="19384">MATTQTNPLQRWARHLWLDADDARRIITPQGLQRLEAQVRESETRHRGELRLCVEGGLPAGALWAGVDAHARAIDLFGRLRVWDTEHNNGVLIYLLLADHRIEILADRGLAAQTPADTWRRMTDALAQSLRAAQFEQGLAHAIDEVGALMRERYPLKPGEQDSNELADAVVVL</sequence>
<feature type="domain" description="TPM" evidence="1">
    <location>
        <begin position="22"/>
        <end position="148"/>
    </location>
</feature>
<dbReference type="EMBL" id="RSED01000012">
    <property type="protein sequence ID" value="RRS03378.1"/>
    <property type="molecule type" value="Genomic_DNA"/>
</dbReference>
<dbReference type="Gene3D" id="3.10.310.50">
    <property type="match status" value="1"/>
</dbReference>
<evidence type="ECO:0000313" key="2">
    <source>
        <dbReference type="EMBL" id="RRS03378.1"/>
    </source>
</evidence>
<accession>A0A3R8T3U6</accession>
<organism evidence="2 3">
    <name type="scientific">Aquabacterium soli</name>
    <dbReference type="NCBI Taxonomy" id="2493092"/>
    <lineage>
        <taxon>Bacteria</taxon>
        <taxon>Pseudomonadati</taxon>
        <taxon>Pseudomonadota</taxon>
        <taxon>Betaproteobacteria</taxon>
        <taxon>Burkholderiales</taxon>
        <taxon>Aquabacterium</taxon>
    </lineage>
</organism>
<reference evidence="2 3" key="1">
    <citation type="submission" date="2018-12" db="EMBL/GenBank/DDBJ databases">
        <title>The whole draft genome of Aquabacterium sp. SJQ9.</title>
        <authorList>
            <person name="Sun L."/>
            <person name="Gao X."/>
            <person name="Chen W."/>
            <person name="Huang K."/>
        </authorList>
    </citation>
    <scope>NUCLEOTIDE SEQUENCE [LARGE SCALE GENOMIC DNA]</scope>
    <source>
        <strain evidence="2 3">SJQ9</strain>
    </source>
</reference>
<evidence type="ECO:0000259" key="1">
    <source>
        <dbReference type="Pfam" id="PF04536"/>
    </source>
</evidence>
<gene>
    <name evidence="2" type="ORF">EIP75_15635</name>
</gene>
<dbReference type="RefSeq" id="WP_125244207.1">
    <property type="nucleotide sequence ID" value="NZ_RSED01000012.1"/>
</dbReference>
<dbReference type="Pfam" id="PF04536">
    <property type="entry name" value="TPM_phosphatase"/>
    <property type="match status" value="1"/>
</dbReference>
<dbReference type="Proteomes" id="UP000269265">
    <property type="component" value="Unassembled WGS sequence"/>
</dbReference>
<dbReference type="AlphaFoldDB" id="A0A3R8T3U6"/>
<comment type="caution">
    <text evidence="2">The sequence shown here is derived from an EMBL/GenBank/DDBJ whole genome shotgun (WGS) entry which is preliminary data.</text>
</comment>